<evidence type="ECO:0000256" key="3">
    <source>
        <dbReference type="ARBA" id="ARBA00022598"/>
    </source>
</evidence>
<keyword evidence="4" id="KW-0547">Nucleotide-binding</keyword>
<dbReference type="STRING" id="145388.A0A0D2MM38"/>
<dbReference type="GO" id="GO:0003987">
    <property type="term" value="F:acetate-CoA ligase activity"/>
    <property type="evidence" value="ECO:0007669"/>
    <property type="project" value="UniProtKB-EC"/>
</dbReference>
<dbReference type="GO" id="GO:0006085">
    <property type="term" value="P:acetyl-CoA biosynthetic process"/>
    <property type="evidence" value="ECO:0007669"/>
    <property type="project" value="TreeGrafter"/>
</dbReference>
<evidence type="ECO:0000313" key="9">
    <source>
        <dbReference type="EMBL" id="KIZ01602.1"/>
    </source>
</evidence>
<evidence type="ECO:0000256" key="4">
    <source>
        <dbReference type="ARBA" id="ARBA00022741"/>
    </source>
</evidence>
<dbReference type="RefSeq" id="XP_013900621.1">
    <property type="nucleotide sequence ID" value="XM_014045167.1"/>
</dbReference>
<dbReference type="GO" id="GO:0005524">
    <property type="term" value="F:ATP binding"/>
    <property type="evidence" value="ECO:0007669"/>
    <property type="project" value="UniProtKB-KW"/>
</dbReference>
<sequence>MQRLQVLAKQIAPDGEAGDALQRAPASSTPQWDADHHVHNFDTRRGPVHIQWFKGGKTNITYNCLDRWVIAGNGNRVCFISEGNNLGHEKTMTYQQVLTEANWLRGQGVRKGDNVVLYLPMICELPIAMLACARIGAIHSVVFAGFSAESLAQRVQDCGARVIITASAVMRGTKRVGLKGIVDSALEMARGSGYSDVRRVLVYEKSALPREETPWTPHRDCWWHDEIRSRPEFCSPEWMDAEDPLFMLYTSGSTGKPKGVLHTVGGYMVQAGIGTKYYFDCRPGDVYWCTADCGWITGHTYLTYGPLLNGATVVIFGSTPAYPDPGRCWRLVEKYRVRIFFTAPTLIRALMQHGDEWVTSHDRSSLKILGTVGEPINPHAWEWFHKVVGEGRCPIIDTWWQTETGAAMISPMPFAWETKPGSATLPFFGVEPVLLDEKGREIHGAGQVRTGRA</sequence>
<keyword evidence="5" id="KW-0067">ATP-binding</keyword>
<feature type="domain" description="Acetyl-coenzyme A synthetase N-terminal" evidence="8">
    <location>
        <begin position="39"/>
        <end position="64"/>
    </location>
</feature>
<protein>
    <recommendedName>
        <fullName evidence="2">acetate--CoA ligase</fullName>
        <ecNumber evidence="2">6.2.1.1</ecNumber>
    </recommendedName>
</protein>
<dbReference type="EC" id="6.2.1.1" evidence="2"/>
<evidence type="ECO:0000313" key="10">
    <source>
        <dbReference type="Proteomes" id="UP000054498"/>
    </source>
</evidence>
<dbReference type="InterPro" id="IPR042099">
    <property type="entry name" value="ANL_N_sf"/>
</dbReference>
<evidence type="ECO:0000256" key="1">
    <source>
        <dbReference type="ARBA" id="ARBA00006432"/>
    </source>
</evidence>
<keyword evidence="10" id="KW-1185">Reference proteome</keyword>
<dbReference type="EMBL" id="KK101243">
    <property type="protein sequence ID" value="KIZ01602.1"/>
    <property type="molecule type" value="Genomic_DNA"/>
</dbReference>
<proteinExistence type="inferred from homology"/>
<dbReference type="SUPFAM" id="SSF56801">
    <property type="entry name" value="Acetyl-CoA synthetase-like"/>
    <property type="match status" value="1"/>
</dbReference>
<dbReference type="Pfam" id="PF00501">
    <property type="entry name" value="AMP-binding"/>
    <property type="match status" value="1"/>
</dbReference>
<dbReference type="Proteomes" id="UP000054498">
    <property type="component" value="Unassembled WGS sequence"/>
</dbReference>
<comment type="similarity">
    <text evidence="1">Belongs to the ATP-dependent AMP-binding enzyme family.</text>
</comment>
<dbReference type="PANTHER" id="PTHR24095">
    <property type="entry name" value="ACETYL-COENZYME A SYNTHETASE"/>
    <property type="match status" value="1"/>
</dbReference>
<gene>
    <name evidence="9" type="ORF">MNEG_6356</name>
</gene>
<keyword evidence="3 9" id="KW-0436">Ligase</keyword>
<dbReference type="OrthoDB" id="1706066at2759"/>
<evidence type="ECO:0000256" key="5">
    <source>
        <dbReference type="ARBA" id="ARBA00022840"/>
    </source>
</evidence>
<dbReference type="GeneID" id="25739232"/>
<evidence type="ECO:0000256" key="6">
    <source>
        <dbReference type="SAM" id="MobiDB-lite"/>
    </source>
</evidence>
<evidence type="ECO:0000259" key="8">
    <source>
        <dbReference type="Pfam" id="PF16177"/>
    </source>
</evidence>
<organism evidence="9 10">
    <name type="scientific">Monoraphidium neglectum</name>
    <dbReference type="NCBI Taxonomy" id="145388"/>
    <lineage>
        <taxon>Eukaryota</taxon>
        <taxon>Viridiplantae</taxon>
        <taxon>Chlorophyta</taxon>
        <taxon>core chlorophytes</taxon>
        <taxon>Chlorophyceae</taxon>
        <taxon>CS clade</taxon>
        <taxon>Sphaeropleales</taxon>
        <taxon>Selenastraceae</taxon>
        <taxon>Monoraphidium</taxon>
    </lineage>
</organism>
<dbReference type="PANTHER" id="PTHR24095:SF14">
    <property type="entry name" value="ACETYL-COENZYME A SYNTHETASE 1"/>
    <property type="match status" value="1"/>
</dbReference>
<feature type="region of interest" description="Disordered" evidence="6">
    <location>
        <begin position="15"/>
        <end position="34"/>
    </location>
</feature>
<dbReference type="Gene3D" id="3.40.50.12780">
    <property type="entry name" value="N-terminal domain of ligase-like"/>
    <property type="match status" value="1"/>
</dbReference>
<name>A0A0D2MM38_9CHLO</name>
<dbReference type="InterPro" id="IPR000873">
    <property type="entry name" value="AMP-dep_synth/lig_dom"/>
</dbReference>
<accession>A0A0D2MM38</accession>
<evidence type="ECO:0000256" key="2">
    <source>
        <dbReference type="ARBA" id="ARBA00013275"/>
    </source>
</evidence>
<dbReference type="FunFam" id="3.40.50.12780:FF:000001">
    <property type="entry name" value="Acetyl-coenzyme A synthetase"/>
    <property type="match status" value="1"/>
</dbReference>
<dbReference type="PROSITE" id="PS00455">
    <property type="entry name" value="AMP_BINDING"/>
    <property type="match status" value="1"/>
</dbReference>
<dbReference type="Pfam" id="PF16177">
    <property type="entry name" value="ACAS_N"/>
    <property type="match status" value="1"/>
</dbReference>
<reference evidence="9 10" key="1">
    <citation type="journal article" date="2013" name="BMC Genomics">
        <title>Reconstruction of the lipid metabolism for the microalga Monoraphidium neglectum from its genome sequence reveals characteristics suitable for biofuel production.</title>
        <authorList>
            <person name="Bogen C."/>
            <person name="Al-Dilaimi A."/>
            <person name="Albersmeier A."/>
            <person name="Wichmann J."/>
            <person name="Grundmann M."/>
            <person name="Rupp O."/>
            <person name="Lauersen K.J."/>
            <person name="Blifernez-Klassen O."/>
            <person name="Kalinowski J."/>
            <person name="Goesmann A."/>
            <person name="Mussgnug J.H."/>
            <person name="Kruse O."/>
        </authorList>
    </citation>
    <scope>NUCLEOTIDE SEQUENCE [LARGE SCALE GENOMIC DNA]</scope>
    <source>
        <strain evidence="9 10">SAG 48.87</strain>
    </source>
</reference>
<dbReference type="InterPro" id="IPR032387">
    <property type="entry name" value="ACAS_N"/>
</dbReference>
<feature type="domain" description="AMP-dependent synthetase/ligase" evidence="7">
    <location>
        <begin position="70"/>
        <end position="442"/>
    </location>
</feature>
<dbReference type="InterPro" id="IPR020845">
    <property type="entry name" value="AMP-binding_CS"/>
</dbReference>
<evidence type="ECO:0000259" key="7">
    <source>
        <dbReference type="Pfam" id="PF00501"/>
    </source>
</evidence>
<dbReference type="AlphaFoldDB" id="A0A0D2MM38"/>
<dbReference type="KEGG" id="mng:MNEG_6356"/>